<gene>
    <name evidence="6" type="ORF">CGZ88_1283</name>
</gene>
<dbReference type="Proteomes" id="UP000234935">
    <property type="component" value="Unassembled WGS sequence"/>
</dbReference>
<evidence type="ECO:0000256" key="2">
    <source>
        <dbReference type="ARBA" id="ARBA00023125"/>
    </source>
</evidence>
<dbReference type="InterPro" id="IPR005471">
    <property type="entry name" value="Tscrpt_reg_IclR_N"/>
</dbReference>
<dbReference type="PROSITE" id="PS51078">
    <property type="entry name" value="ICLR_ED"/>
    <property type="match status" value="1"/>
</dbReference>
<dbReference type="InterPro" id="IPR036388">
    <property type="entry name" value="WH-like_DNA-bd_sf"/>
</dbReference>
<proteinExistence type="predicted"/>
<dbReference type="GO" id="GO:0045892">
    <property type="term" value="P:negative regulation of DNA-templated transcription"/>
    <property type="evidence" value="ECO:0007669"/>
    <property type="project" value="TreeGrafter"/>
</dbReference>
<dbReference type="InterPro" id="IPR036390">
    <property type="entry name" value="WH_DNA-bd_sf"/>
</dbReference>
<dbReference type="Pfam" id="PF01614">
    <property type="entry name" value="IclR_C"/>
    <property type="match status" value="1"/>
</dbReference>
<organism evidence="6 7">
    <name type="scientific">Bifidobacterium anseris</name>
    <dbReference type="NCBI Taxonomy" id="2020963"/>
    <lineage>
        <taxon>Bacteria</taxon>
        <taxon>Bacillati</taxon>
        <taxon>Actinomycetota</taxon>
        <taxon>Actinomycetes</taxon>
        <taxon>Bifidobacteriales</taxon>
        <taxon>Bifidobacteriaceae</taxon>
        <taxon>Bifidobacterium</taxon>
    </lineage>
</organism>
<dbReference type="Pfam" id="PF09339">
    <property type="entry name" value="HTH_IclR"/>
    <property type="match status" value="1"/>
</dbReference>
<accession>A0A2N5IXV2</accession>
<dbReference type="GO" id="GO:0003677">
    <property type="term" value="F:DNA binding"/>
    <property type="evidence" value="ECO:0007669"/>
    <property type="project" value="UniProtKB-KW"/>
</dbReference>
<evidence type="ECO:0000313" key="7">
    <source>
        <dbReference type="Proteomes" id="UP000234935"/>
    </source>
</evidence>
<dbReference type="EMBL" id="NMYC01000005">
    <property type="protein sequence ID" value="PLS26798.1"/>
    <property type="molecule type" value="Genomic_DNA"/>
</dbReference>
<keyword evidence="2" id="KW-0238">DNA-binding</keyword>
<dbReference type="InterPro" id="IPR014757">
    <property type="entry name" value="Tscrpt_reg_IclR_C"/>
</dbReference>
<comment type="caution">
    <text evidence="6">The sequence shown here is derived from an EMBL/GenBank/DDBJ whole genome shotgun (WGS) entry which is preliminary data.</text>
</comment>
<feature type="domain" description="IclR-ED" evidence="5">
    <location>
        <begin position="156"/>
        <end position="325"/>
    </location>
</feature>
<keyword evidence="7" id="KW-1185">Reference proteome</keyword>
<evidence type="ECO:0000256" key="1">
    <source>
        <dbReference type="ARBA" id="ARBA00023015"/>
    </source>
</evidence>
<dbReference type="PROSITE" id="PS51077">
    <property type="entry name" value="HTH_ICLR"/>
    <property type="match status" value="1"/>
</dbReference>
<evidence type="ECO:0000259" key="4">
    <source>
        <dbReference type="PROSITE" id="PS51077"/>
    </source>
</evidence>
<evidence type="ECO:0000259" key="5">
    <source>
        <dbReference type="PROSITE" id="PS51078"/>
    </source>
</evidence>
<dbReference type="SUPFAM" id="SSF46785">
    <property type="entry name" value="Winged helix' DNA-binding domain"/>
    <property type="match status" value="1"/>
</dbReference>
<dbReference type="PANTHER" id="PTHR30136:SF39">
    <property type="entry name" value="TRANSCRIPTIONAL REGULATORY PROTEIN"/>
    <property type="match status" value="1"/>
</dbReference>
<name>A0A2N5IXV2_9BIFI</name>
<dbReference type="PANTHER" id="PTHR30136">
    <property type="entry name" value="HELIX-TURN-HELIX TRANSCRIPTIONAL REGULATOR, ICLR FAMILY"/>
    <property type="match status" value="1"/>
</dbReference>
<dbReference type="Gene3D" id="3.30.450.40">
    <property type="match status" value="1"/>
</dbReference>
<dbReference type="GO" id="GO:0003700">
    <property type="term" value="F:DNA-binding transcription factor activity"/>
    <property type="evidence" value="ECO:0007669"/>
    <property type="project" value="TreeGrafter"/>
</dbReference>
<dbReference type="Gene3D" id="1.10.10.10">
    <property type="entry name" value="Winged helix-like DNA-binding domain superfamily/Winged helix DNA-binding domain"/>
    <property type="match status" value="1"/>
</dbReference>
<feature type="domain" description="HTH iclR-type" evidence="4">
    <location>
        <begin position="96"/>
        <end position="155"/>
    </location>
</feature>
<keyword evidence="1" id="KW-0805">Transcription regulation</keyword>
<reference evidence="6 7" key="1">
    <citation type="submission" date="2017-07" db="EMBL/GenBank/DDBJ databases">
        <title>Bifidobacterium novel species.</title>
        <authorList>
            <person name="Lugli G.A."/>
            <person name="Milani C."/>
            <person name="Duranti S."/>
            <person name="Mangifesta M."/>
        </authorList>
    </citation>
    <scope>NUCLEOTIDE SEQUENCE [LARGE SCALE GENOMIC DNA]</scope>
    <source>
        <strain evidence="7">Goo31D</strain>
    </source>
</reference>
<sequence length="330" mass="35267">MMCDNLAHSDLVFHYVRWHNVVMTSNTLSAKTEHQLDEAVTESVTAVPTAETEVTPDDMASAESTVDAAVEEAHSNLQASMTNDSAANDHEIHSGVGVLDKTVKILDALESGPATLGQLVSQTKLARPTAHRLAIALERHRFVLRDQHGRFVLGSRFAELAAAAGEDRLLAAAGPILQTLLDRTGESAQIYRRQGEQRVCIAAVERASGLRDSIPVGAMLSMEAGSAAQILLAWEDSDRLHQGLRHARFSAAKLAAVRKRGWAESINERDEGVCSISAPIRNASGQVIAAISISGPSGRMGSNPGHRFAPLVMGAGKYLTDALIKASISR</sequence>
<dbReference type="SMART" id="SM00346">
    <property type="entry name" value="HTH_ICLR"/>
    <property type="match status" value="1"/>
</dbReference>
<evidence type="ECO:0000313" key="6">
    <source>
        <dbReference type="EMBL" id="PLS26798.1"/>
    </source>
</evidence>
<keyword evidence="3" id="KW-0804">Transcription</keyword>
<dbReference type="InterPro" id="IPR029016">
    <property type="entry name" value="GAF-like_dom_sf"/>
</dbReference>
<protein>
    <submittedName>
        <fullName evidence="6">IclR family transcriptional regulator</fullName>
    </submittedName>
</protein>
<evidence type="ECO:0000256" key="3">
    <source>
        <dbReference type="ARBA" id="ARBA00023163"/>
    </source>
</evidence>
<dbReference type="SUPFAM" id="SSF55781">
    <property type="entry name" value="GAF domain-like"/>
    <property type="match status" value="1"/>
</dbReference>
<dbReference type="AlphaFoldDB" id="A0A2N5IXV2"/>
<dbReference type="InterPro" id="IPR050707">
    <property type="entry name" value="HTH_MetabolicPath_Reg"/>
</dbReference>